<comment type="caution">
    <text evidence="1">The sequence shown here is derived from an EMBL/GenBank/DDBJ whole genome shotgun (WGS) entry which is preliminary data.</text>
</comment>
<sequence>MSRRPNIVFLEEWLRSKCGDTSKFSPRSSSSSSARAIIQAWAELRDSLQHLSFGNHHLQSLKTLVNSQTSLHVADPQAKLLLSILSSSSISLPYDSYPLFFRLLYIWVRKSFRPTSDIIHSAVEVLSKLFSAQVDSRNSPFFLSEGILLLGAFSFVPSLSERPKTVCLDLCARLLIEEYRILGSFTELVPDVLAGIGYALSSSLTVHYLSILDTLFEIWAKEDGPQGGISHGLIILYLMDWVMSNLINFQFLDKIRAFSKETFETSKENYVPFAVFMAAAGVFSAINRSVSSGKKLETVSRVGASAVVRMEALATDLISRPLIFDNPGNDPKNRLLLQCVPLALARIGSFPVHASLFVCLALALLTEIFPLPHLYSSFSLGGLKINAIKEHLVNILFKEAGTITGIFCNQYVLVDEENKNIVENLVWKFCQDIYSGHRQVAMLLKGKEDELLQSLEKIAESAFLMVVFFALAVTKHRLDLKFTQEMQLKTSLNILVSFSCVEYFRHVRLSEYMDTIRKVVATVKENESACTSFVQSMPSYVNLTNGPDFTANQKTKYIWSMDNVQTARILFYLRVIPTCVEQLPSPVFKNLVASTMFLYMEHPNGKVVRASHSLFVAFISFGKESDKNDRVSLKEQLVFYYIQRSLLGFPGITPFEGMASGVVGMVRHLPAGSPALFYCIHSLVEKADKLCAEVVNHEADAWKKWQGEPEPCKKLLELLLRLIFLVDIQVLPDFMKLLAQLVTKLPKDAKDLVLNELHSQVAESDDVVRKPILVSWLQSLSYLCTKATHQNETSSSVRITANL</sequence>
<dbReference type="Proteomes" id="UP000828941">
    <property type="component" value="Chromosome 10"/>
</dbReference>
<name>A0ACB9M2G0_BAUVA</name>
<evidence type="ECO:0000313" key="2">
    <source>
        <dbReference type="Proteomes" id="UP000828941"/>
    </source>
</evidence>
<organism evidence="1 2">
    <name type="scientific">Bauhinia variegata</name>
    <name type="common">Purple orchid tree</name>
    <name type="synonym">Phanera variegata</name>
    <dbReference type="NCBI Taxonomy" id="167791"/>
    <lineage>
        <taxon>Eukaryota</taxon>
        <taxon>Viridiplantae</taxon>
        <taxon>Streptophyta</taxon>
        <taxon>Embryophyta</taxon>
        <taxon>Tracheophyta</taxon>
        <taxon>Spermatophyta</taxon>
        <taxon>Magnoliopsida</taxon>
        <taxon>eudicotyledons</taxon>
        <taxon>Gunneridae</taxon>
        <taxon>Pentapetalae</taxon>
        <taxon>rosids</taxon>
        <taxon>fabids</taxon>
        <taxon>Fabales</taxon>
        <taxon>Fabaceae</taxon>
        <taxon>Cercidoideae</taxon>
        <taxon>Cercideae</taxon>
        <taxon>Bauhiniinae</taxon>
        <taxon>Bauhinia</taxon>
    </lineage>
</organism>
<proteinExistence type="predicted"/>
<accession>A0ACB9M2G0</accession>
<evidence type="ECO:0000313" key="1">
    <source>
        <dbReference type="EMBL" id="KAI4317341.1"/>
    </source>
</evidence>
<gene>
    <name evidence="1" type="ORF">L6164_025215</name>
</gene>
<protein>
    <submittedName>
        <fullName evidence="1">Uncharacterized protein</fullName>
    </submittedName>
</protein>
<dbReference type="EMBL" id="CM039435">
    <property type="protein sequence ID" value="KAI4317341.1"/>
    <property type="molecule type" value="Genomic_DNA"/>
</dbReference>
<keyword evidence="2" id="KW-1185">Reference proteome</keyword>
<reference evidence="1 2" key="1">
    <citation type="journal article" date="2022" name="DNA Res.">
        <title>Chromosomal-level genome assembly of the orchid tree Bauhinia variegata (Leguminosae; Cercidoideae) supports the allotetraploid origin hypothesis of Bauhinia.</title>
        <authorList>
            <person name="Zhong Y."/>
            <person name="Chen Y."/>
            <person name="Zheng D."/>
            <person name="Pang J."/>
            <person name="Liu Y."/>
            <person name="Luo S."/>
            <person name="Meng S."/>
            <person name="Qian L."/>
            <person name="Wei D."/>
            <person name="Dai S."/>
            <person name="Zhou R."/>
        </authorList>
    </citation>
    <scope>NUCLEOTIDE SEQUENCE [LARGE SCALE GENOMIC DNA]</scope>
    <source>
        <strain evidence="1">BV-YZ2020</strain>
    </source>
</reference>